<dbReference type="Proteomes" id="UP000192911">
    <property type="component" value="Unassembled WGS sequence"/>
</dbReference>
<sequence length="344" mass="37772">MTAAAEETRAPLPQDAQAFDVFNGDADGICALHQLRLAQPLDAVLVTGVKRDIALVERVPRRAGIDVSVFDVSLDTNHAALVALLDAGAHVRYYDHHSARKAFAHPGLRLYWDDAPDVCTSLIVDRELSGRFRRWAIVAAFGDNLEVRARALAVEGGCRPDEIDAFELLGRVLNYNAYGETVGDLHVAPDRLYRELHPYEEPLEFVRRSPCYAALADGYREDVARIEAIAPYRTFDGGAIYLLPDACWARRISGVLANRLAAAEPDRSFAVLTECPGGRYTVSVRSADPEGHPANLLCERFASGGGRRGAGGINGLPADERETFFEAFLSYFTRAGDPTYRRPV</sequence>
<protein>
    <recommendedName>
        <fullName evidence="3">Acetyltransferase</fullName>
    </recommendedName>
</protein>
<evidence type="ECO:0000313" key="2">
    <source>
        <dbReference type="Proteomes" id="UP000192911"/>
    </source>
</evidence>
<evidence type="ECO:0008006" key="3">
    <source>
        <dbReference type="Google" id="ProtNLM"/>
    </source>
</evidence>
<reference evidence="2" key="1">
    <citation type="submission" date="2017-04" db="EMBL/GenBank/DDBJ databases">
        <authorList>
            <person name="Varghese N."/>
            <person name="Submissions S."/>
        </authorList>
    </citation>
    <scope>NUCLEOTIDE SEQUENCE [LARGE SCALE GENOMIC DNA]</scope>
    <source>
        <strain evidence="2">Ballard 720</strain>
    </source>
</reference>
<accession>A0A1X7HA64</accession>
<keyword evidence="2" id="KW-1185">Reference proteome</keyword>
<dbReference type="InterPro" id="IPR038763">
    <property type="entry name" value="DHH_sf"/>
</dbReference>
<proteinExistence type="predicted"/>
<organism evidence="1 2">
    <name type="scientific">Trinickia caryophylli</name>
    <name type="common">Paraburkholderia caryophylli</name>
    <dbReference type="NCBI Taxonomy" id="28094"/>
    <lineage>
        <taxon>Bacteria</taxon>
        <taxon>Pseudomonadati</taxon>
        <taxon>Pseudomonadota</taxon>
        <taxon>Betaproteobacteria</taxon>
        <taxon>Burkholderiales</taxon>
        <taxon>Burkholderiaceae</taxon>
        <taxon>Trinickia</taxon>
    </lineage>
</organism>
<evidence type="ECO:0000313" key="1">
    <source>
        <dbReference type="EMBL" id="SMF82624.1"/>
    </source>
</evidence>
<dbReference type="GeneID" id="95550160"/>
<dbReference type="RefSeq" id="WP_085230802.1">
    <property type="nucleotide sequence ID" value="NZ_BSQD01000024.1"/>
</dbReference>
<name>A0A1X7HA64_TRICW</name>
<dbReference type="OrthoDB" id="5429547at2"/>
<gene>
    <name evidence="1" type="ORF">SAMN06295900_1274</name>
</gene>
<dbReference type="AlphaFoldDB" id="A0A1X7HA64"/>
<dbReference type="SUPFAM" id="SSF64182">
    <property type="entry name" value="DHH phosphoesterases"/>
    <property type="match status" value="1"/>
</dbReference>
<dbReference type="EMBL" id="FXAH01000027">
    <property type="protein sequence ID" value="SMF82624.1"/>
    <property type="molecule type" value="Genomic_DNA"/>
</dbReference>
<dbReference type="STRING" id="28094.SAMN06295900_1274"/>